<dbReference type="InterPro" id="IPR006612">
    <property type="entry name" value="THAP_Znf"/>
</dbReference>
<dbReference type="SMART" id="SM00692">
    <property type="entry name" value="DM3"/>
    <property type="match status" value="2"/>
</dbReference>
<feature type="compositionally biased region" description="Low complexity" evidence="14">
    <location>
        <begin position="544"/>
        <end position="558"/>
    </location>
</feature>
<evidence type="ECO:0000256" key="4">
    <source>
        <dbReference type="ARBA" id="ARBA00022771"/>
    </source>
</evidence>
<keyword evidence="3" id="KW-0479">Metal-binding</keyword>
<proteinExistence type="inferred from homology"/>
<dbReference type="PROSITE" id="PS50950">
    <property type="entry name" value="ZF_THAP"/>
    <property type="match status" value="2"/>
</dbReference>
<feature type="coiled-coil region" evidence="13">
    <location>
        <begin position="635"/>
        <end position="662"/>
    </location>
</feature>
<dbReference type="PANTHER" id="PTHR46600:SF1">
    <property type="entry name" value="THAP DOMAIN-CONTAINING PROTEIN 1"/>
    <property type="match status" value="1"/>
</dbReference>
<dbReference type="Pfam" id="PF05485">
    <property type="entry name" value="THAP"/>
    <property type="match status" value="2"/>
</dbReference>
<comment type="similarity">
    <text evidence="2">Belongs to the THAP1 family.</text>
</comment>
<feature type="region of interest" description="Disordered" evidence="14">
    <location>
        <begin position="531"/>
        <end position="603"/>
    </location>
</feature>
<dbReference type="InterPro" id="IPR026516">
    <property type="entry name" value="THAP1/10"/>
</dbReference>
<dbReference type="EnsemblMetazoa" id="XM_014401154.2">
    <property type="protein sequence ID" value="XP_014256640.1"/>
    <property type="gene ID" value="LOC106670637"/>
</dbReference>
<feature type="compositionally biased region" description="Polar residues" evidence="14">
    <location>
        <begin position="531"/>
        <end position="543"/>
    </location>
</feature>
<feature type="compositionally biased region" description="Polar residues" evidence="14">
    <location>
        <begin position="211"/>
        <end position="225"/>
    </location>
</feature>
<comment type="subcellular location">
    <subcellularLocation>
        <location evidence="1">Nucleus</location>
        <location evidence="1">Nucleoplasm</location>
    </subcellularLocation>
</comment>
<feature type="region of interest" description="Disordered" evidence="14">
    <location>
        <begin position="194"/>
        <end position="256"/>
    </location>
</feature>
<dbReference type="KEGG" id="clec:106670637"/>
<keyword evidence="4 12" id="KW-0863">Zinc-finger</keyword>
<keyword evidence="6" id="KW-0805">Transcription regulation</keyword>
<dbReference type="RefSeq" id="XP_014256640.1">
    <property type="nucleotide sequence ID" value="XM_014401154.2"/>
</dbReference>
<keyword evidence="11" id="KW-0131">Cell cycle</keyword>
<evidence type="ECO:0000256" key="12">
    <source>
        <dbReference type="PROSITE-ProRule" id="PRU00309"/>
    </source>
</evidence>
<dbReference type="SUPFAM" id="SSF57716">
    <property type="entry name" value="Glucocorticoid receptor-like (DNA-binding domain)"/>
    <property type="match status" value="2"/>
</dbReference>
<keyword evidence="9" id="KW-0804">Transcription</keyword>
<evidence type="ECO:0000313" key="17">
    <source>
        <dbReference type="Proteomes" id="UP000494040"/>
    </source>
</evidence>
<evidence type="ECO:0000256" key="6">
    <source>
        <dbReference type="ARBA" id="ARBA00023015"/>
    </source>
</evidence>
<evidence type="ECO:0000256" key="9">
    <source>
        <dbReference type="ARBA" id="ARBA00023163"/>
    </source>
</evidence>
<evidence type="ECO:0000256" key="10">
    <source>
        <dbReference type="ARBA" id="ARBA00023242"/>
    </source>
</evidence>
<dbReference type="OrthoDB" id="6601073at2759"/>
<dbReference type="GO" id="GO:0008270">
    <property type="term" value="F:zinc ion binding"/>
    <property type="evidence" value="ECO:0007669"/>
    <property type="project" value="UniProtKB-KW"/>
</dbReference>
<dbReference type="InterPro" id="IPR038441">
    <property type="entry name" value="THAP_Znf_sf"/>
</dbReference>
<keyword evidence="7 13" id="KW-0175">Coiled coil</keyword>
<feature type="domain" description="THAP-type" evidence="15">
    <location>
        <begin position="109"/>
        <end position="193"/>
    </location>
</feature>
<keyword evidence="10" id="KW-0539">Nucleus</keyword>
<evidence type="ECO:0000313" key="16">
    <source>
        <dbReference type="EnsemblMetazoa" id="XP_014256640.1"/>
    </source>
</evidence>
<dbReference type="GO" id="GO:0005654">
    <property type="term" value="C:nucleoplasm"/>
    <property type="evidence" value="ECO:0007669"/>
    <property type="project" value="UniProtKB-SubCell"/>
</dbReference>
<evidence type="ECO:0000256" key="1">
    <source>
        <dbReference type="ARBA" id="ARBA00004642"/>
    </source>
</evidence>
<evidence type="ECO:0000256" key="7">
    <source>
        <dbReference type="ARBA" id="ARBA00023054"/>
    </source>
</evidence>
<evidence type="ECO:0000256" key="3">
    <source>
        <dbReference type="ARBA" id="ARBA00022723"/>
    </source>
</evidence>
<keyword evidence="5" id="KW-0862">Zinc</keyword>
<dbReference type="PANTHER" id="PTHR46600">
    <property type="entry name" value="THAP DOMAIN-CONTAINING"/>
    <property type="match status" value="1"/>
</dbReference>
<organism evidence="16 17">
    <name type="scientific">Cimex lectularius</name>
    <name type="common">Bed bug</name>
    <name type="synonym">Acanthia lectularia</name>
    <dbReference type="NCBI Taxonomy" id="79782"/>
    <lineage>
        <taxon>Eukaryota</taxon>
        <taxon>Metazoa</taxon>
        <taxon>Ecdysozoa</taxon>
        <taxon>Arthropoda</taxon>
        <taxon>Hexapoda</taxon>
        <taxon>Insecta</taxon>
        <taxon>Pterygota</taxon>
        <taxon>Neoptera</taxon>
        <taxon>Paraneoptera</taxon>
        <taxon>Hemiptera</taxon>
        <taxon>Heteroptera</taxon>
        <taxon>Panheteroptera</taxon>
        <taxon>Cimicomorpha</taxon>
        <taxon>Cimicidae</taxon>
        <taxon>Cimex</taxon>
    </lineage>
</organism>
<dbReference type="Gene3D" id="6.20.210.20">
    <property type="entry name" value="THAP domain"/>
    <property type="match status" value="2"/>
</dbReference>
<accession>A0A8I6S4E7</accession>
<keyword evidence="8 12" id="KW-0238">DNA-binding</keyword>
<evidence type="ECO:0000256" key="11">
    <source>
        <dbReference type="ARBA" id="ARBA00023306"/>
    </source>
</evidence>
<reference evidence="16" key="1">
    <citation type="submission" date="2022-01" db="UniProtKB">
        <authorList>
            <consortium name="EnsemblMetazoa"/>
        </authorList>
    </citation>
    <scope>IDENTIFICATION</scope>
</reference>
<evidence type="ECO:0000256" key="8">
    <source>
        <dbReference type="ARBA" id="ARBA00023125"/>
    </source>
</evidence>
<dbReference type="AlphaFoldDB" id="A0A8I6S4E7"/>
<dbReference type="GO" id="GO:0043565">
    <property type="term" value="F:sequence-specific DNA binding"/>
    <property type="evidence" value="ECO:0007669"/>
    <property type="project" value="InterPro"/>
</dbReference>
<dbReference type="SMART" id="SM00980">
    <property type="entry name" value="THAP"/>
    <property type="match status" value="2"/>
</dbReference>
<evidence type="ECO:0000256" key="5">
    <source>
        <dbReference type="ARBA" id="ARBA00022833"/>
    </source>
</evidence>
<evidence type="ECO:0000256" key="2">
    <source>
        <dbReference type="ARBA" id="ARBA00006177"/>
    </source>
</evidence>
<feature type="compositionally biased region" description="Polar residues" evidence="14">
    <location>
        <begin position="566"/>
        <end position="600"/>
    </location>
</feature>
<name>A0A8I6S4E7_CIMLE</name>
<keyword evidence="17" id="KW-1185">Reference proteome</keyword>
<evidence type="ECO:0000256" key="13">
    <source>
        <dbReference type="SAM" id="Coils"/>
    </source>
</evidence>
<evidence type="ECO:0000259" key="15">
    <source>
        <dbReference type="PROSITE" id="PS50950"/>
    </source>
</evidence>
<protein>
    <recommendedName>
        <fullName evidence="15">THAP-type domain-containing protein</fullName>
    </recommendedName>
</protein>
<feature type="domain" description="THAP-type" evidence="15">
    <location>
        <begin position="1"/>
        <end position="90"/>
    </location>
</feature>
<dbReference type="Proteomes" id="UP000494040">
    <property type="component" value="Unassembled WGS sequence"/>
</dbReference>
<evidence type="ECO:0000256" key="14">
    <source>
        <dbReference type="SAM" id="MobiDB-lite"/>
    </source>
</evidence>
<dbReference type="GeneID" id="106670637"/>
<sequence>MTVKCSIPSCPNKPYLKSESQLALEQTTKITFHRFPKDPERHQAWVDVIGNDQEINSRSVVCSLHFQENEIDRTSSWCTKLKEGAVPCLFINESYIIGLFQVERAKMKQPRQCVIKNCPNSKANKAALAKIKFYRFPTDGKLMKKWKERSGLKDNQLVKSARICSNHFKEKDFDRIIIPGKKILKENAIPSINLNIQPSSPTRKVKKANWKSENGNTSQGEISSDQLKDDTDTYSDDEGKNGIAPLDIFSDDQSEDVKPEVNDIDLTKEVETVKSEPLERHSIADSIYEKLMRCENKEVMTKKKIEEIVDFLFQKYCDRLKITDLNDIRLKIEEDLKIITTNNGIHIELQEISNESKEISDDLTKEDKNVKEVNGNEINDETLSQEENKAIKQVAEIKQEWNAEKQESNNEELKIKTGNDHTTMISMNLENKGENVHSPGTVQIKPQGKVNVVSLRVVRKNDESIIPIKRSLSLDEPLIKKQRLTDTIKPVIKSPATRDPFERKKVCNGTKMNPENNILAKAMREDNSLKSNGLVKSTPKPATQSQQQPNVAQQSSGQSVSHSDKPQISSEPIISLSTQLQPQKQSCHSQTVTLHSTPQPNDLFVPKEKYDALLKKHEKLMIEKRNSEMFNSQIIESMKRTMEKKEKEYEYIRASRDDLEIELRRVEAGLQKMLTPNQIKLLFGDEHVSWTTKELLMAFAIRFQSRKCYHFLRHKLNYPLPGISTVQNWVSSISKDQCRRLINTVENSVQSNEDAVEEANFDITVKEATDETPEVPRTESILYQQHKQKDPDIIVLNSMQNYSTDRFTNILEGVQERKENKEYMRIVQEVIGDEPQEVNYTSNVVLVDEGQASNVYNENKSGHYYITLPDQSKTYNCVEQGEYQQSDNFIKGIIGQPFDGKNAIAVPNYTINETYSSDQTEMDYQIDAKPPIFTGNNDEQPHC</sequence>